<dbReference type="Proteomes" id="UP000078504">
    <property type="component" value="Unassembled WGS sequence"/>
</dbReference>
<dbReference type="PANTHER" id="PTHR15032">
    <property type="entry name" value="N-ACYL-PHOSPHATIDYLETHANOLAMINE-HYDROLYZING PHOSPHOLIPASE D"/>
    <property type="match status" value="1"/>
</dbReference>
<dbReference type="PATRIC" id="fig|1354253.4.peg.2224"/>
<keyword evidence="1" id="KW-0472">Membrane</keyword>
<comment type="caution">
    <text evidence="3">The sequence shown here is derived from an EMBL/GenBank/DDBJ whole genome shotgun (WGS) entry which is preliminary data.</text>
</comment>
<evidence type="ECO:0000313" key="3">
    <source>
        <dbReference type="EMBL" id="OAT21395.1"/>
    </source>
</evidence>
<feature type="transmembrane region" description="Helical" evidence="1">
    <location>
        <begin position="45"/>
        <end position="65"/>
    </location>
</feature>
<proteinExistence type="predicted"/>
<keyword evidence="3" id="KW-0378">Hydrolase</keyword>
<accession>A0A1B7I0A4</accession>
<protein>
    <submittedName>
        <fullName evidence="3">Outer membrane protein</fullName>
        <ecNumber evidence="3">3.-.-.-</ecNumber>
    </submittedName>
</protein>
<dbReference type="EC" id="3.-.-.-" evidence="3"/>
<gene>
    <name evidence="3" type="ORF">M977_02177</name>
</gene>
<dbReference type="AlphaFoldDB" id="A0A1B7I0A4"/>
<dbReference type="EMBL" id="LXEP01000020">
    <property type="protein sequence ID" value="OAT21395.1"/>
    <property type="molecule type" value="Genomic_DNA"/>
</dbReference>
<dbReference type="PANTHER" id="PTHR15032:SF4">
    <property type="entry name" value="N-ACYL-PHOSPHATIDYLETHANOLAMINE-HYDROLYZING PHOSPHOLIPASE D"/>
    <property type="match status" value="1"/>
</dbReference>
<evidence type="ECO:0000313" key="4">
    <source>
        <dbReference type="Proteomes" id="UP000078504"/>
    </source>
</evidence>
<keyword evidence="1" id="KW-1133">Transmembrane helix</keyword>
<dbReference type="InterPro" id="IPR036866">
    <property type="entry name" value="RibonucZ/Hydroxyglut_hydro"/>
</dbReference>
<dbReference type="Gene3D" id="3.60.15.10">
    <property type="entry name" value="Ribonuclease Z/Hydroxyacylglutathione hydrolase-like"/>
    <property type="match status" value="1"/>
</dbReference>
<evidence type="ECO:0000256" key="1">
    <source>
        <dbReference type="SAM" id="Phobius"/>
    </source>
</evidence>
<dbReference type="GO" id="GO:0005737">
    <property type="term" value="C:cytoplasm"/>
    <property type="evidence" value="ECO:0007669"/>
    <property type="project" value="TreeGrafter"/>
</dbReference>
<sequence length="412" mass="45809">MSAIENDLDGYHAAPIMSAYSLIIKFNSIVPVDGTEYAGLDMKRLSLYAVIIMLIATAASLPFVLNAGFGQAPQGEGLSLVERSAHYVDGQFRNQVPTEGYTGKKSKLAAMWEFLTNKIENARPQQPLPLVKTDLANLPIEQDTMVWLGHSSWYIQLAGKRILIDPVFSSYAAPFSFLNKAFPGDYPWTAESMPVIDLLIISHDHYDHLDYATIKALKPKIRQVITPLGVGSHLRYWGVNSDIIHEKDWNQAVNVSNALTVHVLPARHFSGRSLKSNQTLWASFMFVTNDHKVYYSGDTGYGPHFKAIGEQFGSVDLAIMENGQYDEDWNNIHMMPNETAQAAVDLNAHAVLPGHAGRFVLAKHTWDAPYKSLAQASADKDFRLLTPKQGEPVLMNDNAQQFSAWWESAGAM</sequence>
<dbReference type="SMART" id="SM00849">
    <property type="entry name" value="Lactamase_B"/>
    <property type="match status" value="1"/>
</dbReference>
<feature type="domain" description="Metallo-beta-lactamase" evidence="2">
    <location>
        <begin position="149"/>
        <end position="355"/>
    </location>
</feature>
<evidence type="ECO:0000259" key="2">
    <source>
        <dbReference type="SMART" id="SM00849"/>
    </source>
</evidence>
<name>A0A1B7I0A4_9ENTR</name>
<reference evidence="3 4" key="1">
    <citation type="submission" date="2016-04" db="EMBL/GenBank/DDBJ databases">
        <title>ATOL: Assembling a taxonomically balanced genome-scale reconstruction of the evolutionary history of the Enterobacteriaceae.</title>
        <authorList>
            <person name="Plunkett G.III."/>
            <person name="Neeno-Eckwall E.C."/>
            <person name="Glasner J.D."/>
            <person name="Perna N.T."/>
        </authorList>
    </citation>
    <scope>NUCLEOTIDE SEQUENCE [LARGE SCALE GENOMIC DNA]</scope>
    <source>
        <strain evidence="3 4">ATCC 51604</strain>
    </source>
</reference>
<keyword evidence="1" id="KW-0812">Transmembrane</keyword>
<dbReference type="SUPFAM" id="SSF56281">
    <property type="entry name" value="Metallo-hydrolase/oxidoreductase"/>
    <property type="match status" value="1"/>
</dbReference>
<dbReference type="GO" id="GO:0016787">
    <property type="term" value="F:hydrolase activity"/>
    <property type="evidence" value="ECO:0007669"/>
    <property type="project" value="UniProtKB-KW"/>
</dbReference>
<dbReference type="InterPro" id="IPR001279">
    <property type="entry name" value="Metallo-B-lactamas"/>
</dbReference>
<organism evidence="3 4">
    <name type="scientific">Buttiauxella gaviniae ATCC 51604</name>
    <dbReference type="NCBI Taxonomy" id="1354253"/>
    <lineage>
        <taxon>Bacteria</taxon>
        <taxon>Pseudomonadati</taxon>
        <taxon>Pseudomonadota</taxon>
        <taxon>Gammaproteobacteria</taxon>
        <taxon>Enterobacterales</taxon>
        <taxon>Enterobacteriaceae</taxon>
        <taxon>Buttiauxella</taxon>
    </lineage>
</organism>
<dbReference type="Pfam" id="PF12706">
    <property type="entry name" value="Lactamase_B_2"/>
    <property type="match status" value="1"/>
</dbReference>